<evidence type="ECO:0000256" key="5">
    <source>
        <dbReference type="SAM" id="MobiDB-lite"/>
    </source>
</evidence>
<dbReference type="GO" id="GO:0015934">
    <property type="term" value="C:large ribosomal subunit"/>
    <property type="evidence" value="ECO:0007669"/>
    <property type="project" value="InterPro"/>
</dbReference>
<evidence type="ECO:0000256" key="4">
    <source>
        <dbReference type="ARBA" id="ARBA00035178"/>
    </source>
</evidence>
<comment type="similarity">
    <text evidence="1">Belongs to the bacterial ribosomal protein bL32 family.</text>
</comment>
<accession>A0A1F4XM23</accession>
<organism evidence="6 7">
    <name type="scientific">Candidatus Abawacabacteria bacterium RIFCSPHIGHO2_01_FULL_46_8</name>
    <dbReference type="NCBI Taxonomy" id="1817815"/>
    <lineage>
        <taxon>Bacteria</taxon>
        <taxon>Candidatus Abawacaibacteriota</taxon>
    </lineage>
</organism>
<dbReference type="GO" id="GO:0003735">
    <property type="term" value="F:structural constituent of ribosome"/>
    <property type="evidence" value="ECO:0007669"/>
    <property type="project" value="InterPro"/>
</dbReference>
<reference evidence="6 7" key="1">
    <citation type="journal article" date="2016" name="Nat. Commun.">
        <title>Thousands of microbial genomes shed light on interconnected biogeochemical processes in an aquifer system.</title>
        <authorList>
            <person name="Anantharaman K."/>
            <person name="Brown C.T."/>
            <person name="Hug L.A."/>
            <person name="Sharon I."/>
            <person name="Castelle C.J."/>
            <person name="Probst A.J."/>
            <person name="Thomas B.C."/>
            <person name="Singh A."/>
            <person name="Wilkins M.J."/>
            <person name="Karaoz U."/>
            <person name="Brodie E.L."/>
            <person name="Williams K.H."/>
            <person name="Hubbard S.S."/>
            <person name="Banfield J.F."/>
        </authorList>
    </citation>
    <scope>NUCLEOTIDE SEQUENCE [LARGE SCALE GENOMIC DNA]</scope>
</reference>
<sequence length="137" mass="14914">MPVPKQKRAAARSKRQTAAWSKSILQHLNNYLQFVPCANCGMQKLSHRVCLTCAQQAKQAKKVKPVKEVKAEAPAAAETTATAETTAAKAEQAEAKAVVEKPFGAKAGRVKPKHEDLARIKDTGAHPQEQYQRKSLG</sequence>
<evidence type="ECO:0000256" key="1">
    <source>
        <dbReference type="ARBA" id="ARBA00008560"/>
    </source>
</evidence>
<protein>
    <recommendedName>
        <fullName evidence="4">Large ribosomal subunit protein bL32</fullName>
    </recommendedName>
</protein>
<dbReference type="Proteomes" id="UP000177521">
    <property type="component" value="Unassembled WGS sequence"/>
</dbReference>
<keyword evidence="2" id="KW-0689">Ribosomal protein</keyword>
<dbReference type="EMBL" id="MEWS01000008">
    <property type="protein sequence ID" value="OGC82765.1"/>
    <property type="molecule type" value="Genomic_DNA"/>
</dbReference>
<dbReference type="AlphaFoldDB" id="A0A1F4XM23"/>
<keyword evidence="3" id="KW-0687">Ribonucleoprotein</keyword>
<feature type="compositionally biased region" description="Basic and acidic residues" evidence="5">
    <location>
        <begin position="113"/>
        <end position="124"/>
    </location>
</feature>
<evidence type="ECO:0000256" key="2">
    <source>
        <dbReference type="ARBA" id="ARBA00022980"/>
    </source>
</evidence>
<evidence type="ECO:0000313" key="6">
    <source>
        <dbReference type="EMBL" id="OGC82765.1"/>
    </source>
</evidence>
<evidence type="ECO:0000256" key="3">
    <source>
        <dbReference type="ARBA" id="ARBA00023274"/>
    </source>
</evidence>
<evidence type="ECO:0000313" key="7">
    <source>
        <dbReference type="Proteomes" id="UP000177521"/>
    </source>
</evidence>
<dbReference type="GO" id="GO:0006412">
    <property type="term" value="P:translation"/>
    <property type="evidence" value="ECO:0007669"/>
    <property type="project" value="InterPro"/>
</dbReference>
<feature type="region of interest" description="Disordered" evidence="5">
    <location>
        <begin position="100"/>
        <end position="137"/>
    </location>
</feature>
<dbReference type="Pfam" id="PF01783">
    <property type="entry name" value="Ribosomal_L32p"/>
    <property type="match status" value="1"/>
</dbReference>
<dbReference type="InterPro" id="IPR011332">
    <property type="entry name" value="Ribosomal_zn-bd"/>
</dbReference>
<gene>
    <name evidence="6" type="ORF">A2788_02600</name>
</gene>
<proteinExistence type="inferred from homology"/>
<comment type="caution">
    <text evidence="6">The sequence shown here is derived from an EMBL/GenBank/DDBJ whole genome shotgun (WGS) entry which is preliminary data.</text>
</comment>
<dbReference type="InterPro" id="IPR002677">
    <property type="entry name" value="Ribosomal_bL32"/>
</dbReference>
<dbReference type="SUPFAM" id="SSF57829">
    <property type="entry name" value="Zn-binding ribosomal proteins"/>
    <property type="match status" value="1"/>
</dbReference>
<name>A0A1F4XM23_9BACT</name>